<reference evidence="1" key="1">
    <citation type="submission" date="2019-03" db="EMBL/GenBank/DDBJ databases">
        <title>Single cell metagenomics reveals metabolic interactions within the superorganism composed of flagellate Streblomastix strix and complex community of Bacteroidetes bacteria on its surface.</title>
        <authorList>
            <person name="Treitli S.C."/>
            <person name="Kolisko M."/>
            <person name="Husnik F."/>
            <person name="Keeling P."/>
            <person name="Hampl V."/>
        </authorList>
    </citation>
    <scope>NUCLEOTIDE SEQUENCE</scope>
    <source>
        <strain evidence="1">STM</strain>
    </source>
</reference>
<dbReference type="EMBL" id="SNRY01001739">
    <property type="protein sequence ID" value="KAA6328872.1"/>
    <property type="molecule type" value="Genomic_DNA"/>
</dbReference>
<sequence>MDETAANKASSEVLNEIALESGNDIDKFEQILKDYVDGNGLSNLICSFLGHYIFEHLSQRFQEKITQQKGEPVSCETFKIIKDDILGRIKRLNETRPVAKIDWKRREGKEVRESIFESIINILCDEN</sequence>
<protein>
    <submittedName>
        <fullName evidence="1">Uncharacterized protein</fullName>
    </submittedName>
</protein>
<dbReference type="AlphaFoldDB" id="A0A5J4R5A8"/>
<comment type="caution">
    <text evidence="1">The sequence shown here is derived from an EMBL/GenBank/DDBJ whole genome shotgun (WGS) entry which is preliminary data.</text>
</comment>
<accession>A0A5J4R5A8</accession>
<evidence type="ECO:0000313" key="1">
    <source>
        <dbReference type="EMBL" id="KAA6328872.1"/>
    </source>
</evidence>
<name>A0A5J4R5A8_9ZZZZ</name>
<proteinExistence type="predicted"/>
<gene>
    <name evidence="1" type="ORF">EZS27_022265</name>
</gene>
<organism evidence="1">
    <name type="scientific">termite gut metagenome</name>
    <dbReference type="NCBI Taxonomy" id="433724"/>
    <lineage>
        <taxon>unclassified sequences</taxon>
        <taxon>metagenomes</taxon>
        <taxon>organismal metagenomes</taxon>
    </lineage>
</organism>